<dbReference type="SUPFAM" id="SSF46785">
    <property type="entry name" value="Winged helix' DNA-binding domain"/>
    <property type="match status" value="1"/>
</dbReference>
<dbReference type="GO" id="GO:0003700">
    <property type="term" value="F:DNA-binding transcription factor activity"/>
    <property type="evidence" value="ECO:0007669"/>
    <property type="project" value="InterPro"/>
</dbReference>
<gene>
    <name evidence="6" type="ORF">ITP53_33425</name>
</gene>
<dbReference type="InterPro" id="IPR000847">
    <property type="entry name" value="LysR_HTH_N"/>
</dbReference>
<dbReference type="PRINTS" id="PR00039">
    <property type="entry name" value="HTHLYSR"/>
</dbReference>
<dbReference type="InterPro" id="IPR036390">
    <property type="entry name" value="WH_DNA-bd_sf"/>
</dbReference>
<evidence type="ECO:0000256" key="1">
    <source>
        <dbReference type="ARBA" id="ARBA00009437"/>
    </source>
</evidence>
<dbReference type="Gene3D" id="3.40.190.290">
    <property type="match status" value="1"/>
</dbReference>
<evidence type="ECO:0000313" key="6">
    <source>
        <dbReference type="EMBL" id="MBF8190532.1"/>
    </source>
</evidence>
<dbReference type="AlphaFoldDB" id="A0A931AK55"/>
<keyword evidence="3" id="KW-0238">DNA-binding</keyword>
<dbReference type="FunFam" id="1.10.10.10:FF:000001">
    <property type="entry name" value="LysR family transcriptional regulator"/>
    <property type="match status" value="1"/>
</dbReference>
<feature type="domain" description="HTH lysR-type" evidence="5">
    <location>
        <begin position="1"/>
        <end position="58"/>
    </location>
</feature>
<organism evidence="6 7">
    <name type="scientific">Nonomuraea cypriaca</name>
    <dbReference type="NCBI Taxonomy" id="1187855"/>
    <lineage>
        <taxon>Bacteria</taxon>
        <taxon>Bacillati</taxon>
        <taxon>Actinomycetota</taxon>
        <taxon>Actinomycetes</taxon>
        <taxon>Streptosporangiales</taxon>
        <taxon>Streptosporangiaceae</taxon>
        <taxon>Nonomuraea</taxon>
    </lineage>
</organism>
<dbReference type="GO" id="GO:0003677">
    <property type="term" value="F:DNA binding"/>
    <property type="evidence" value="ECO:0007669"/>
    <property type="project" value="UniProtKB-KW"/>
</dbReference>
<protein>
    <submittedName>
        <fullName evidence="6">LysR family transcriptional regulator</fullName>
    </submittedName>
</protein>
<dbReference type="InterPro" id="IPR005119">
    <property type="entry name" value="LysR_subst-bd"/>
</dbReference>
<dbReference type="Pfam" id="PF03466">
    <property type="entry name" value="LysR_substrate"/>
    <property type="match status" value="1"/>
</dbReference>
<evidence type="ECO:0000256" key="3">
    <source>
        <dbReference type="ARBA" id="ARBA00023125"/>
    </source>
</evidence>
<reference evidence="6" key="1">
    <citation type="submission" date="2020-11" db="EMBL/GenBank/DDBJ databases">
        <title>Whole-genome analyses of Nonomuraea sp. K274.</title>
        <authorList>
            <person name="Veyisoglu A."/>
        </authorList>
    </citation>
    <scope>NUCLEOTIDE SEQUENCE</scope>
    <source>
        <strain evidence="6">K274</strain>
    </source>
</reference>
<keyword evidence="7" id="KW-1185">Reference proteome</keyword>
<keyword evidence="4" id="KW-0804">Transcription</keyword>
<dbReference type="InterPro" id="IPR036388">
    <property type="entry name" value="WH-like_DNA-bd_sf"/>
</dbReference>
<evidence type="ECO:0000256" key="4">
    <source>
        <dbReference type="ARBA" id="ARBA00023163"/>
    </source>
</evidence>
<dbReference type="PANTHER" id="PTHR30346:SF0">
    <property type="entry name" value="HCA OPERON TRANSCRIPTIONAL ACTIVATOR HCAR"/>
    <property type="match status" value="1"/>
</dbReference>
<dbReference type="EMBL" id="JADOGI010000125">
    <property type="protein sequence ID" value="MBF8190532.1"/>
    <property type="molecule type" value="Genomic_DNA"/>
</dbReference>
<dbReference type="Gene3D" id="1.10.10.10">
    <property type="entry name" value="Winged helix-like DNA-binding domain superfamily/Winged helix DNA-binding domain"/>
    <property type="match status" value="1"/>
</dbReference>
<dbReference type="Proteomes" id="UP000605361">
    <property type="component" value="Unassembled WGS sequence"/>
</dbReference>
<evidence type="ECO:0000259" key="5">
    <source>
        <dbReference type="PROSITE" id="PS50931"/>
    </source>
</evidence>
<evidence type="ECO:0000256" key="2">
    <source>
        <dbReference type="ARBA" id="ARBA00023015"/>
    </source>
</evidence>
<proteinExistence type="inferred from homology"/>
<dbReference type="RefSeq" id="WP_195899451.1">
    <property type="nucleotide sequence ID" value="NZ_JADOGI010000125.1"/>
</dbReference>
<dbReference type="PANTHER" id="PTHR30346">
    <property type="entry name" value="TRANSCRIPTIONAL DUAL REGULATOR HCAR-RELATED"/>
    <property type="match status" value="1"/>
</dbReference>
<dbReference type="Pfam" id="PF00126">
    <property type="entry name" value="HTH_1"/>
    <property type="match status" value="1"/>
</dbReference>
<comment type="similarity">
    <text evidence="1">Belongs to the LysR transcriptional regulatory family.</text>
</comment>
<comment type="caution">
    <text evidence="6">The sequence shown here is derived from an EMBL/GenBank/DDBJ whole genome shotgun (WGS) entry which is preliminary data.</text>
</comment>
<dbReference type="PROSITE" id="PS50931">
    <property type="entry name" value="HTH_LYSR"/>
    <property type="match status" value="1"/>
</dbReference>
<evidence type="ECO:0000313" key="7">
    <source>
        <dbReference type="Proteomes" id="UP000605361"/>
    </source>
</evidence>
<dbReference type="SUPFAM" id="SSF53850">
    <property type="entry name" value="Periplasmic binding protein-like II"/>
    <property type="match status" value="1"/>
</dbReference>
<name>A0A931AK55_9ACTN</name>
<keyword evidence="2" id="KW-0805">Transcription regulation</keyword>
<dbReference type="GO" id="GO:0032993">
    <property type="term" value="C:protein-DNA complex"/>
    <property type="evidence" value="ECO:0007669"/>
    <property type="project" value="TreeGrafter"/>
</dbReference>
<sequence length="278" mass="29492">METRELVYFAAVAEELHFGRAAERLGMAQPPLSRAIQKLERRLGVALFDRSGRGVSLTPAGEVLAREAAKVLDAVAAATVRTQRAGRPEPRLVVALKGGGDGGLLPDVLAAYRAHPEAVEVDVVVCAVAERARMLRDGTADVAFLHTPYEDLTGFDSEPLREEGSVAIMHPDHALAGRPFLRLADLDADPTPCWPGAHPDIGDAATLMQLIALGRLVAVAPVSVSDYLRRDLVAVPVVDGVPTTVVLAWPELTRSRALAAFVDTAATVARRHACSPAG</sequence>
<accession>A0A931AK55</accession>